<feature type="compositionally biased region" description="Polar residues" evidence="8">
    <location>
        <begin position="669"/>
        <end position="682"/>
    </location>
</feature>
<evidence type="ECO:0000256" key="4">
    <source>
        <dbReference type="ARBA" id="ARBA00022989"/>
    </source>
</evidence>
<dbReference type="InterPro" id="IPR003961">
    <property type="entry name" value="FN3_dom"/>
</dbReference>
<keyword evidence="3" id="KW-0732">Signal</keyword>
<dbReference type="InterPro" id="IPR013783">
    <property type="entry name" value="Ig-like_fold"/>
</dbReference>
<dbReference type="GO" id="GO:0004896">
    <property type="term" value="F:cytokine receptor activity"/>
    <property type="evidence" value="ECO:0007669"/>
    <property type="project" value="TreeGrafter"/>
</dbReference>
<keyword evidence="12" id="KW-1185">Reference proteome</keyword>
<dbReference type="EMBL" id="JAAGNN010000002">
    <property type="protein sequence ID" value="KAF4092848.1"/>
    <property type="molecule type" value="Genomic_DNA"/>
</dbReference>
<feature type="domain" description="Fibronectin type-III" evidence="10">
    <location>
        <begin position="382"/>
        <end position="480"/>
    </location>
</feature>
<evidence type="ECO:0000256" key="1">
    <source>
        <dbReference type="ARBA" id="ARBA00004479"/>
    </source>
</evidence>
<evidence type="ECO:0000313" key="12">
    <source>
        <dbReference type="Proteomes" id="UP000593565"/>
    </source>
</evidence>
<evidence type="ECO:0000256" key="8">
    <source>
        <dbReference type="SAM" id="MobiDB-lite"/>
    </source>
</evidence>
<evidence type="ECO:0000313" key="11">
    <source>
        <dbReference type="EMBL" id="KAF4092848.1"/>
    </source>
</evidence>
<comment type="subcellular location">
    <subcellularLocation>
        <location evidence="1">Membrane</location>
        <topology evidence="1">Single-pass type I membrane protein</topology>
    </subcellularLocation>
</comment>
<evidence type="ECO:0000259" key="10">
    <source>
        <dbReference type="PROSITE" id="PS50853"/>
    </source>
</evidence>
<gene>
    <name evidence="11" type="ORF">AMELA_G00025660</name>
</gene>
<protein>
    <recommendedName>
        <fullName evidence="10">Fibronectin type-III domain-containing protein</fullName>
    </recommendedName>
</protein>
<evidence type="ECO:0000256" key="9">
    <source>
        <dbReference type="SAM" id="Phobius"/>
    </source>
</evidence>
<dbReference type="Proteomes" id="UP000593565">
    <property type="component" value="Unassembled WGS sequence"/>
</dbReference>
<dbReference type="GO" id="GO:0009897">
    <property type="term" value="C:external side of plasma membrane"/>
    <property type="evidence" value="ECO:0007669"/>
    <property type="project" value="TreeGrafter"/>
</dbReference>
<dbReference type="InterPro" id="IPR036116">
    <property type="entry name" value="FN3_sf"/>
</dbReference>
<keyword evidence="6" id="KW-0675">Receptor</keyword>
<evidence type="ECO:0000256" key="7">
    <source>
        <dbReference type="ARBA" id="ARBA00023180"/>
    </source>
</evidence>
<comment type="caution">
    <text evidence="11">The sequence shown here is derived from an EMBL/GenBank/DDBJ whole genome shotgun (WGS) entry which is preliminary data.</text>
</comment>
<dbReference type="AlphaFoldDB" id="A0A7J6BGE6"/>
<feature type="region of interest" description="Disordered" evidence="8">
    <location>
        <begin position="652"/>
        <end position="707"/>
    </location>
</feature>
<evidence type="ECO:0000256" key="6">
    <source>
        <dbReference type="ARBA" id="ARBA00023170"/>
    </source>
</evidence>
<dbReference type="CDD" id="cd00063">
    <property type="entry name" value="FN3"/>
    <property type="match status" value="1"/>
</dbReference>
<evidence type="ECO:0000256" key="3">
    <source>
        <dbReference type="ARBA" id="ARBA00022729"/>
    </source>
</evidence>
<dbReference type="Gene3D" id="2.60.40.10">
    <property type="entry name" value="Immunoglobulins"/>
    <property type="match status" value="4"/>
</dbReference>
<keyword evidence="2 9" id="KW-0812">Transmembrane</keyword>
<dbReference type="SUPFAM" id="SSF49265">
    <property type="entry name" value="Fibronectin type III"/>
    <property type="match status" value="3"/>
</dbReference>
<feature type="transmembrane region" description="Helical" evidence="9">
    <location>
        <begin position="486"/>
        <end position="506"/>
    </location>
</feature>
<feature type="domain" description="Fibronectin type-III" evidence="10">
    <location>
        <begin position="192"/>
        <end position="288"/>
    </location>
</feature>
<name>A0A7J6BGE6_AMEME</name>
<organism evidence="11 12">
    <name type="scientific">Ameiurus melas</name>
    <name type="common">Black bullhead</name>
    <name type="synonym">Silurus melas</name>
    <dbReference type="NCBI Taxonomy" id="219545"/>
    <lineage>
        <taxon>Eukaryota</taxon>
        <taxon>Metazoa</taxon>
        <taxon>Chordata</taxon>
        <taxon>Craniata</taxon>
        <taxon>Vertebrata</taxon>
        <taxon>Euteleostomi</taxon>
        <taxon>Actinopterygii</taxon>
        <taxon>Neopterygii</taxon>
        <taxon>Teleostei</taxon>
        <taxon>Ostariophysi</taxon>
        <taxon>Siluriformes</taxon>
        <taxon>Ictaluridae</taxon>
        <taxon>Ameiurus</taxon>
    </lineage>
</organism>
<dbReference type="PROSITE" id="PS50853">
    <property type="entry name" value="FN3"/>
    <property type="match status" value="2"/>
</dbReference>
<keyword evidence="7" id="KW-0325">Glycoprotein</keyword>
<sequence>MFISSKHIHPHHTLEKAHVLKECSTIKPIRFFESQLNGLTEFMKGSHTGRNILKFWPLWCPTPNTMFPLRTLLIAALPLLVLSSNLEQCSFQLSTHRNYPTLASLQCYNDFTTQIRCTWEEKPHTHLHIPFTMGKPCVPDGPGELQPSGKLTRSCVYKTEVFSFSSHFFSFNTSCPSNVTTFNIAAKGKLLPPTNFSEKKENNGNRLLSWSSPYPPLSPLTLNLTYQLKYRRHEHEWIVVDDLNITEFLIESQALLPGYSYEAKVRLRGAVGLWSNWSPKVVWMTEEEGVINLQCVIKEGGVMCSWQVKKRQAEFLSYHLCGHINGTGLKCNHCDSHAEHPHSGSFLEFTCSLDSSEPELLSMEIRSLRQAKEFSNPENIKPPCPSKFWAHKKDGVWKLRWTRPSVNNLLTLCYQVYLESNDTKNKVDFEVSEADLSSDVSSSLWPSTSYMARVRALPCRYYTGLPSDWSDPIYFTTDPAPWTNTIIYVLIAVLVAVLFIIMYNALPACHRRLVLWNISIPSPINSKVLGEMSSKKCFAGEANPYTDSEKTCVFVIQTSDNPIICKGSISEYPLLTCSSDMDLGLGMTESGWPQGSSHSSVFAEGSRMKDKSGISFIGPYILCREDSSVTTETLDTFSSLLTFDDDERYVSEGPKDSLPIKGGYVMSPPKNTTSECSIPTQRTENREPWKSELPNDDPPAYTPSPTAVSSAMFSHPSGYCLMPDMETVAAWVSSSVPPPEGNTERMLHEIQGDFPERSYVTLSQRGL</sequence>
<evidence type="ECO:0000256" key="2">
    <source>
        <dbReference type="ARBA" id="ARBA00022692"/>
    </source>
</evidence>
<dbReference type="PANTHER" id="PTHR23037:SF41">
    <property type="entry name" value="COLONY STIMULATING FACTOR 2 RECEPTOR, BETA, LOW-AFFINITY (GRANULOCYTE-MACROPHAGE) PRECURSOR"/>
    <property type="match status" value="1"/>
</dbReference>
<keyword evidence="5 9" id="KW-0472">Membrane</keyword>
<evidence type="ECO:0000256" key="5">
    <source>
        <dbReference type="ARBA" id="ARBA00023136"/>
    </source>
</evidence>
<accession>A0A7J6BGE6</accession>
<keyword evidence="4 9" id="KW-1133">Transmembrane helix</keyword>
<dbReference type="PANTHER" id="PTHR23037">
    <property type="entry name" value="CYTOKINE RECEPTOR"/>
    <property type="match status" value="1"/>
</dbReference>
<reference evidence="11 12" key="1">
    <citation type="submission" date="2020-02" db="EMBL/GenBank/DDBJ databases">
        <title>A chromosome-scale genome assembly of the black bullhead catfish (Ameiurus melas).</title>
        <authorList>
            <person name="Wen M."/>
            <person name="Zham M."/>
            <person name="Cabau C."/>
            <person name="Klopp C."/>
            <person name="Donnadieu C."/>
            <person name="Roques C."/>
            <person name="Bouchez O."/>
            <person name="Lampietro C."/>
            <person name="Jouanno E."/>
            <person name="Herpin A."/>
            <person name="Louis A."/>
            <person name="Berthelot C."/>
            <person name="Parey E."/>
            <person name="Roest-Crollius H."/>
            <person name="Braasch I."/>
            <person name="Postlethwait J."/>
            <person name="Robinson-Rechavi M."/>
            <person name="Echchiki A."/>
            <person name="Begum T."/>
            <person name="Montfort J."/>
            <person name="Schartl M."/>
            <person name="Bobe J."/>
            <person name="Guiguen Y."/>
        </authorList>
    </citation>
    <scope>NUCLEOTIDE SEQUENCE [LARGE SCALE GENOMIC DNA]</scope>
    <source>
        <strain evidence="11">M_S1</strain>
        <tissue evidence="11">Blood</tissue>
    </source>
</reference>
<proteinExistence type="predicted"/>